<keyword evidence="2" id="KW-1185">Reference proteome</keyword>
<evidence type="ECO:0000313" key="1">
    <source>
        <dbReference type="EMBL" id="GAU88445.1"/>
    </source>
</evidence>
<sequence length="78" mass="8883">MRPVNCPTLHYNSYHTVITVTQVAVNLSLPPSELETPKNECKKHQPDIGRRKKVAASNRHLHLHITLDQTSCTFPKLK</sequence>
<dbReference type="EMBL" id="BDGG01000001">
    <property type="protein sequence ID" value="GAU88445.1"/>
    <property type="molecule type" value="Genomic_DNA"/>
</dbReference>
<organism evidence="1 2">
    <name type="scientific">Ramazzottius varieornatus</name>
    <name type="common">Water bear</name>
    <name type="synonym">Tardigrade</name>
    <dbReference type="NCBI Taxonomy" id="947166"/>
    <lineage>
        <taxon>Eukaryota</taxon>
        <taxon>Metazoa</taxon>
        <taxon>Ecdysozoa</taxon>
        <taxon>Tardigrada</taxon>
        <taxon>Eutardigrada</taxon>
        <taxon>Parachela</taxon>
        <taxon>Hypsibioidea</taxon>
        <taxon>Ramazzottiidae</taxon>
        <taxon>Ramazzottius</taxon>
    </lineage>
</organism>
<evidence type="ECO:0000313" key="2">
    <source>
        <dbReference type="Proteomes" id="UP000186922"/>
    </source>
</evidence>
<protein>
    <submittedName>
        <fullName evidence="1">Uncharacterized protein</fullName>
    </submittedName>
</protein>
<dbReference type="AlphaFoldDB" id="A0A1D1UJ87"/>
<accession>A0A1D1UJ87</accession>
<name>A0A1D1UJ87_RAMVA</name>
<comment type="caution">
    <text evidence="1">The sequence shown here is derived from an EMBL/GenBank/DDBJ whole genome shotgun (WGS) entry which is preliminary data.</text>
</comment>
<dbReference type="Proteomes" id="UP000186922">
    <property type="component" value="Unassembled WGS sequence"/>
</dbReference>
<gene>
    <name evidence="1" type="primary">RvY_01142-1</name>
    <name evidence="1" type="synonym">RvY_01142.1</name>
    <name evidence="1" type="ORF">RvY_01142</name>
</gene>
<proteinExistence type="predicted"/>
<reference evidence="1 2" key="1">
    <citation type="journal article" date="2016" name="Nat. Commun.">
        <title>Extremotolerant tardigrade genome and improved radiotolerance of human cultured cells by tardigrade-unique protein.</title>
        <authorList>
            <person name="Hashimoto T."/>
            <person name="Horikawa D.D."/>
            <person name="Saito Y."/>
            <person name="Kuwahara H."/>
            <person name="Kozuka-Hata H."/>
            <person name="Shin-I T."/>
            <person name="Minakuchi Y."/>
            <person name="Ohishi K."/>
            <person name="Motoyama A."/>
            <person name="Aizu T."/>
            <person name="Enomoto A."/>
            <person name="Kondo K."/>
            <person name="Tanaka S."/>
            <person name="Hara Y."/>
            <person name="Koshikawa S."/>
            <person name="Sagara H."/>
            <person name="Miura T."/>
            <person name="Yokobori S."/>
            <person name="Miyagawa K."/>
            <person name="Suzuki Y."/>
            <person name="Kubo T."/>
            <person name="Oyama M."/>
            <person name="Kohara Y."/>
            <person name="Fujiyama A."/>
            <person name="Arakawa K."/>
            <person name="Katayama T."/>
            <person name="Toyoda A."/>
            <person name="Kunieda T."/>
        </authorList>
    </citation>
    <scope>NUCLEOTIDE SEQUENCE [LARGE SCALE GENOMIC DNA]</scope>
    <source>
        <strain evidence="1 2">YOKOZUNA-1</strain>
    </source>
</reference>